<dbReference type="PROSITE" id="PS50206">
    <property type="entry name" value="RHODANESE_3"/>
    <property type="match status" value="1"/>
</dbReference>
<dbReference type="Proteomes" id="UP001156666">
    <property type="component" value="Unassembled WGS sequence"/>
</dbReference>
<dbReference type="Pfam" id="PF00581">
    <property type="entry name" value="Rhodanese"/>
    <property type="match status" value="1"/>
</dbReference>
<reference evidence="2" key="1">
    <citation type="journal article" date="2014" name="Int. J. Syst. Evol. Microbiol.">
        <title>Complete genome sequence of Corynebacterium casei LMG S-19264T (=DSM 44701T), isolated from a smear-ripened cheese.</title>
        <authorList>
            <consortium name="US DOE Joint Genome Institute (JGI-PGF)"/>
            <person name="Walter F."/>
            <person name="Albersmeier A."/>
            <person name="Kalinowski J."/>
            <person name="Ruckert C."/>
        </authorList>
    </citation>
    <scope>NUCLEOTIDE SEQUENCE</scope>
    <source>
        <strain evidence="2">NBRC 108769</strain>
    </source>
</reference>
<dbReference type="SUPFAM" id="SSF52821">
    <property type="entry name" value="Rhodanese/Cell cycle control phosphatase"/>
    <property type="match status" value="1"/>
</dbReference>
<gene>
    <name evidence="2" type="ORF">GCM10007940_22930</name>
</gene>
<dbReference type="CDD" id="cd00158">
    <property type="entry name" value="RHOD"/>
    <property type="match status" value="1"/>
</dbReference>
<dbReference type="AlphaFoldDB" id="A0AA37SMU5"/>
<feature type="domain" description="Rhodanese" evidence="1">
    <location>
        <begin position="8"/>
        <end position="80"/>
    </location>
</feature>
<dbReference type="InterPro" id="IPR050229">
    <property type="entry name" value="GlpE_sulfurtransferase"/>
</dbReference>
<evidence type="ECO:0000313" key="3">
    <source>
        <dbReference type="Proteomes" id="UP001156666"/>
    </source>
</evidence>
<dbReference type="PANTHER" id="PTHR43031">
    <property type="entry name" value="FAD-DEPENDENT OXIDOREDUCTASE"/>
    <property type="match status" value="1"/>
</dbReference>
<dbReference type="InterPro" id="IPR036873">
    <property type="entry name" value="Rhodanese-like_dom_sf"/>
</dbReference>
<evidence type="ECO:0000313" key="2">
    <source>
        <dbReference type="EMBL" id="GLR17678.1"/>
    </source>
</evidence>
<comment type="caution">
    <text evidence="2">The sequence shown here is derived from an EMBL/GenBank/DDBJ whole genome shotgun (WGS) entry which is preliminary data.</text>
</comment>
<protein>
    <recommendedName>
        <fullName evidence="1">Rhodanese domain-containing protein</fullName>
    </recommendedName>
</protein>
<accession>A0AA37SMU5</accession>
<dbReference type="RefSeq" id="WP_235291347.1">
    <property type="nucleotide sequence ID" value="NZ_BSOH01000014.1"/>
</dbReference>
<dbReference type="EMBL" id="BSOH01000014">
    <property type="protein sequence ID" value="GLR17678.1"/>
    <property type="molecule type" value="Genomic_DNA"/>
</dbReference>
<dbReference type="InterPro" id="IPR001763">
    <property type="entry name" value="Rhodanese-like_dom"/>
</dbReference>
<proteinExistence type="predicted"/>
<name>A0AA37SMU5_9BACT</name>
<evidence type="ECO:0000259" key="1">
    <source>
        <dbReference type="PROSITE" id="PS50206"/>
    </source>
</evidence>
<reference evidence="2" key="2">
    <citation type="submission" date="2023-01" db="EMBL/GenBank/DDBJ databases">
        <title>Draft genome sequence of Portibacter lacus strain NBRC 108769.</title>
        <authorList>
            <person name="Sun Q."/>
            <person name="Mori K."/>
        </authorList>
    </citation>
    <scope>NUCLEOTIDE SEQUENCE</scope>
    <source>
        <strain evidence="2">NBRC 108769</strain>
    </source>
</reference>
<dbReference type="PANTHER" id="PTHR43031:SF1">
    <property type="entry name" value="PYRIDINE NUCLEOTIDE-DISULPHIDE OXIDOREDUCTASE"/>
    <property type="match status" value="1"/>
</dbReference>
<sequence length="93" mass="10617">MDIQEIVKQDSVHIIDVRETYEFESEHVENAVNMPLSHFADFVDTIKEMKGDKVFYCRSGNRSGQAVNYLQSLGIKDTYNGGSYMIMNSFLVA</sequence>
<organism evidence="2 3">
    <name type="scientific">Portibacter lacus</name>
    <dbReference type="NCBI Taxonomy" id="1099794"/>
    <lineage>
        <taxon>Bacteria</taxon>
        <taxon>Pseudomonadati</taxon>
        <taxon>Bacteroidota</taxon>
        <taxon>Saprospiria</taxon>
        <taxon>Saprospirales</taxon>
        <taxon>Haliscomenobacteraceae</taxon>
        <taxon>Portibacter</taxon>
    </lineage>
</organism>
<dbReference type="Gene3D" id="3.40.250.10">
    <property type="entry name" value="Rhodanese-like domain"/>
    <property type="match status" value="1"/>
</dbReference>
<keyword evidence="3" id="KW-1185">Reference proteome</keyword>
<dbReference type="SMART" id="SM00450">
    <property type="entry name" value="RHOD"/>
    <property type="match status" value="1"/>
</dbReference>